<keyword evidence="1" id="KW-0238">DNA-binding</keyword>
<evidence type="ECO:0000256" key="2">
    <source>
        <dbReference type="ARBA" id="ARBA00034078"/>
    </source>
</evidence>
<dbReference type="RefSeq" id="WP_345043167.1">
    <property type="nucleotide sequence ID" value="NZ_BAABBA010000017.1"/>
</dbReference>
<dbReference type="PANTHER" id="PTHR33221">
    <property type="entry name" value="WINGED HELIX-TURN-HELIX TRANSCRIPTIONAL REGULATOR, RRF2 FAMILY"/>
    <property type="match status" value="1"/>
</dbReference>
<proteinExistence type="predicted"/>
<name>A0ABP8EYB5_9MICO</name>
<dbReference type="EMBL" id="BAABBA010000017">
    <property type="protein sequence ID" value="GAA4288787.1"/>
    <property type="molecule type" value="Genomic_DNA"/>
</dbReference>
<protein>
    <submittedName>
        <fullName evidence="3">Nitric oxide-sensing transcriptional repressor NsrR</fullName>
    </submittedName>
</protein>
<dbReference type="Pfam" id="PF02082">
    <property type="entry name" value="Rrf2"/>
    <property type="match status" value="1"/>
</dbReference>
<comment type="cofactor">
    <cofactor evidence="2">
        <name>[2Fe-2S] cluster</name>
        <dbReference type="ChEBI" id="CHEBI:190135"/>
    </cofactor>
</comment>
<dbReference type="PANTHER" id="PTHR33221:SF4">
    <property type="entry name" value="HTH-TYPE TRANSCRIPTIONAL REPRESSOR NSRR"/>
    <property type="match status" value="1"/>
</dbReference>
<dbReference type="InterPro" id="IPR000944">
    <property type="entry name" value="Tscrpt_reg_Rrf2"/>
</dbReference>
<organism evidence="3 4">
    <name type="scientific">Georgenia daeguensis</name>
    <dbReference type="NCBI Taxonomy" id="908355"/>
    <lineage>
        <taxon>Bacteria</taxon>
        <taxon>Bacillati</taxon>
        <taxon>Actinomycetota</taxon>
        <taxon>Actinomycetes</taxon>
        <taxon>Micrococcales</taxon>
        <taxon>Bogoriellaceae</taxon>
        <taxon>Georgenia</taxon>
    </lineage>
</organism>
<reference evidence="4" key="1">
    <citation type="journal article" date="2019" name="Int. J. Syst. Evol. Microbiol.">
        <title>The Global Catalogue of Microorganisms (GCM) 10K type strain sequencing project: providing services to taxonomists for standard genome sequencing and annotation.</title>
        <authorList>
            <consortium name="The Broad Institute Genomics Platform"/>
            <consortium name="The Broad Institute Genome Sequencing Center for Infectious Disease"/>
            <person name="Wu L."/>
            <person name="Ma J."/>
        </authorList>
    </citation>
    <scope>NUCLEOTIDE SEQUENCE [LARGE SCALE GENOMIC DNA]</scope>
    <source>
        <strain evidence="4">JCM 17459</strain>
    </source>
</reference>
<gene>
    <name evidence="3" type="primary">nsrR</name>
    <name evidence="3" type="ORF">GCM10022262_31470</name>
</gene>
<comment type="caution">
    <text evidence="3">The sequence shown here is derived from an EMBL/GenBank/DDBJ whole genome shotgun (WGS) entry which is preliminary data.</text>
</comment>
<dbReference type="InterPro" id="IPR036388">
    <property type="entry name" value="WH-like_DNA-bd_sf"/>
</dbReference>
<dbReference type="SUPFAM" id="SSF46785">
    <property type="entry name" value="Winged helix' DNA-binding domain"/>
    <property type="match status" value="1"/>
</dbReference>
<evidence type="ECO:0000313" key="3">
    <source>
        <dbReference type="EMBL" id="GAA4288787.1"/>
    </source>
</evidence>
<evidence type="ECO:0000256" key="1">
    <source>
        <dbReference type="ARBA" id="ARBA00023125"/>
    </source>
</evidence>
<dbReference type="Proteomes" id="UP001499841">
    <property type="component" value="Unassembled WGS sequence"/>
</dbReference>
<evidence type="ECO:0000313" key="4">
    <source>
        <dbReference type="Proteomes" id="UP001499841"/>
    </source>
</evidence>
<accession>A0ABP8EYB5</accession>
<keyword evidence="4" id="KW-1185">Reference proteome</keyword>
<dbReference type="PROSITE" id="PS51197">
    <property type="entry name" value="HTH_RRF2_2"/>
    <property type="match status" value="1"/>
</dbReference>
<dbReference type="InterPro" id="IPR036390">
    <property type="entry name" value="WH_DNA-bd_sf"/>
</dbReference>
<dbReference type="Gene3D" id="1.10.10.10">
    <property type="entry name" value="Winged helix-like DNA-binding domain superfamily/Winged helix DNA-binding domain"/>
    <property type="match status" value="1"/>
</dbReference>
<sequence length="158" mass="16525">MQLTQFTDLGLRVVMRLAAETPPSAPSTRVLADQLQVSYSHTAKVVTRLSELGAVVTRRGRGGGLALTELGRGASVGWLARRLEGEEEVARCEGPSPCPLRAACGLRGALRAAQEAFYASLDAVTVEQVARAPADVVLLDLARPDARAAPAAAPALGR</sequence>